<dbReference type="Pfam" id="PF04900">
    <property type="entry name" value="Fcf1"/>
    <property type="match status" value="1"/>
</dbReference>
<evidence type="ECO:0000256" key="2">
    <source>
        <dbReference type="ARBA" id="ARBA00022517"/>
    </source>
</evidence>
<evidence type="ECO:0000256" key="1">
    <source>
        <dbReference type="ARBA" id="ARBA00004604"/>
    </source>
</evidence>
<feature type="region of interest" description="Disordered" evidence="7">
    <location>
        <begin position="181"/>
        <end position="232"/>
    </location>
</feature>
<sequence>MKTKRLKRANKILTHFRYNFNLIPPYKILVDGTFALNALKDKINIMEQMPKYLGNSCELLTTKCVIKELEKLGSPVFGALHILKNYEIFHCPHTPEKCVESCFLYLARKSIKEGKQKLLFATNDSNLKEKLRNIPGILNLFIGYNTIILEDISEASLKKEENISSDLKRLQDLKKQVLGDEKKIIHRKRKPKGPNPLSCLKKKPKLDNSVGDCDKIKKARRKKKHTTSTNNK</sequence>
<keyword evidence="3" id="KW-0698">rRNA processing</keyword>
<accession>A0AAF5CVV5</accession>
<protein>
    <submittedName>
        <fullName evidence="10">PIN domain-containing protein</fullName>
    </submittedName>
</protein>
<name>A0AAF5CVV5_STRER</name>
<comment type="subcellular location">
    <subcellularLocation>
        <location evidence="1">Nucleus</location>
        <location evidence="1">Nucleolus</location>
    </subcellularLocation>
</comment>
<evidence type="ECO:0000256" key="3">
    <source>
        <dbReference type="ARBA" id="ARBA00022552"/>
    </source>
</evidence>
<organism evidence="9 10">
    <name type="scientific">Strongyloides stercoralis</name>
    <name type="common">Threadworm</name>
    <dbReference type="NCBI Taxonomy" id="6248"/>
    <lineage>
        <taxon>Eukaryota</taxon>
        <taxon>Metazoa</taxon>
        <taxon>Ecdysozoa</taxon>
        <taxon>Nematoda</taxon>
        <taxon>Chromadorea</taxon>
        <taxon>Rhabditida</taxon>
        <taxon>Tylenchina</taxon>
        <taxon>Panagrolaimomorpha</taxon>
        <taxon>Strongyloidoidea</taxon>
        <taxon>Strongyloididae</taxon>
        <taxon>Strongyloides</taxon>
    </lineage>
</organism>
<reference evidence="10" key="1">
    <citation type="submission" date="2024-02" db="UniProtKB">
        <authorList>
            <consortium name="WormBaseParasite"/>
        </authorList>
    </citation>
    <scope>IDENTIFICATION</scope>
</reference>
<dbReference type="WBParaSite" id="TCONS_00002687.p1">
    <property type="protein sequence ID" value="TCONS_00002687.p1"/>
    <property type="gene ID" value="XLOC_002515"/>
</dbReference>
<evidence type="ECO:0000256" key="5">
    <source>
        <dbReference type="ARBA" id="ARBA00037300"/>
    </source>
</evidence>
<evidence type="ECO:0000256" key="4">
    <source>
        <dbReference type="ARBA" id="ARBA00023242"/>
    </source>
</evidence>
<evidence type="ECO:0000313" key="10">
    <source>
        <dbReference type="WBParaSite" id="TCONS_00002687.p1"/>
    </source>
</evidence>
<evidence type="ECO:0000256" key="7">
    <source>
        <dbReference type="SAM" id="MobiDB-lite"/>
    </source>
</evidence>
<feature type="domain" description="UTP23 sensor motif region" evidence="8">
    <location>
        <begin position="187"/>
        <end position="203"/>
    </location>
</feature>
<dbReference type="PANTHER" id="PTHR12416">
    <property type="entry name" value="RRNA-PROCESSING PROTEIN UTP23 HOMOLOG"/>
    <property type="match status" value="1"/>
</dbReference>
<dbReference type="GO" id="GO:0032040">
    <property type="term" value="C:small-subunit processome"/>
    <property type="evidence" value="ECO:0007669"/>
    <property type="project" value="InterPro"/>
</dbReference>
<proteinExistence type="inferred from homology"/>
<evidence type="ECO:0000313" key="9">
    <source>
        <dbReference type="Proteomes" id="UP000035681"/>
    </source>
</evidence>
<dbReference type="GO" id="GO:0006364">
    <property type="term" value="P:rRNA processing"/>
    <property type="evidence" value="ECO:0007669"/>
    <property type="project" value="UniProtKB-KW"/>
</dbReference>
<dbReference type="InterPro" id="IPR006984">
    <property type="entry name" value="Fcf1/UTP23"/>
</dbReference>
<dbReference type="SUPFAM" id="SSF88723">
    <property type="entry name" value="PIN domain-like"/>
    <property type="match status" value="1"/>
</dbReference>
<comment type="function">
    <text evidence="5">Involved in rRNA-processing and ribosome biogenesis.</text>
</comment>
<dbReference type="AlphaFoldDB" id="A0AAF5CVV5"/>
<keyword evidence="9" id="KW-1185">Reference proteome</keyword>
<dbReference type="Proteomes" id="UP000035681">
    <property type="component" value="Unplaced"/>
</dbReference>
<feature type="compositionally biased region" description="Basic residues" evidence="7">
    <location>
        <begin position="217"/>
        <end position="226"/>
    </location>
</feature>
<dbReference type="InterPro" id="IPR029060">
    <property type="entry name" value="PIN-like_dom_sf"/>
</dbReference>
<keyword evidence="4" id="KW-0539">Nucleus</keyword>
<comment type="similarity">
    <text evidence="6">Belongs to the UTP23/FCF1 family. UTP23 subfamily.</text>
</comment>
<evidence type="ECO:0000259" key="8">
    <source>
        <dbReference type="Pfam" id="PF24779"/>
    </source>
</evidence>
<dbReference type="Pfam" id="PF24779">
    <property type="entry name" value="UTP23_sensor"/>
    <property type="match status" value="1"/>
</dbReference>
<dbReference type="Gene3D" id="3.40.50.1010">
    <property type="entry name" value="5'-nuclease"/>
    <property type="match status" value="1"/>
</dbReference>
<dbReference type="InterPro" id="IPR057776">
    <property type="entry name" value="UTP23_sensor"/>
</dbReference>
<keyword evidence="2" id="KW-0690">Ribosome biogenesis</keyword>
<evidence type="ECO:0000256" key="6">
    <source>
        <dbReference type="ARBA" id="ARBA00038503"/>
    </source>
</evidence>